<dbReference type="Proteomes" id="UP001168146">
    <property type="component" value="Unassembled WGS sequence"/>
</dbReference>
<dbReference type="InterPro" id="IPR010828">
    <property type="entry name" value="Atf2/Sli1-like"/>
</dbReference>
<dbReference type="Gene3D" id="3.30.559.10">
    <property type="entry name" value="Chloramphenicol acetyltransferase-like domain"/>
    <property type="match status" value="1"/>
</dbReference>
<dbReference type="InterPro" id="IPR023213">
    <property type="entry name" value="CAT-like_dom_sf"/>
</dbReference>
<dbReference type="PANTHER" id="PTHR28037">
    <property type="entry name" value="ALCOHOL O-ACETYLTRANSFERASE 1-RELATED"/>
    <property type="match status" value="1"/>
</dbReference>
<dbReference type="InterPro" id="IPR052058">
    <property type="entry name" value="Alcohol_O-acetyltransferase"/>
</dbReference>
<evidence type="ECO:0000313" key="2">
    <source>
        <dbReference type="Proteomes" id="UP001168146"/>
    </source>
</evidence>
<proteinExistence type="predicted"/>
<dbReference type="PANTHER" id="PTHR28037:SF1">
    <property type="entry name" value="ALCOHOL O-ACETYLTRANSFERASE 1-RELATED"/>
    <property type="match status" value="1"/>
</dbReference>
<evidence type="ECO:0000313" key="1">
    <source>
        <dbReference type="EMBL" id="KAK0319634.1"/>
    </source>
</evidence>
<dbReference type="GO" id="GO:0008080">
    <property type="term" value="F:N-acetyltransferase activity"/>
    <property type="evidence" value="ECO:0007669"/>
    <property type="project" value="TreeGrafter"/>
</dbReference>
<gene>
    <name evidence="1" type="primary">ATF1_2</name>
    <name evidence="1" type="ORF">LTR82_009339</name>
</gene>
<sequence>MPGLIRYMAKVSFSLNERRCIARDVQGVYGNLILYATYCIDCALEDVALRGQIDMALRQCIDEHPVLGVVIQDVETEKPQLYRPPSLLLDEHVRYLETIDTREDHVGTVQALLKQVHNEPFAQWHVRPAWRVHILPTTPNGTIQATELHVAFAYSHALADGFSGVLFHQTLVRALNTQHSPTPTNESVFQISAEDHHLLPPLEKAATLPISWSFLLRPPFGEFLPTWIVSALGMSSEIPDGVWTGAQKRPPSPTSIQPIRTAVCYRRIPPAHLERALAACRGHGARLTGLLAVMVARALARALRVRGQVRSDFIANLPLDLRRCILQASHSMANYASGTTETIHILSKQNQDHDLTSPESLTDEDWATARRLTERLSEASNTLADQPVALLKYLSDFRDWTTRQIAKPADSSFELSNVGSFNAASFNPSQPHRTAEGDWSLQDIVFSQSANALGAPFNVNVASTKGGPLAIVLTWWPGMLGVEVEESLMDDVADGLVDQIAHV</sequence>
<dbReference type="EMBL" id="JASUXU010000029">
    <property type="protein sequence ID" value="KAK0319634.1"/>
    <property type="molecule type" value="Genomic_DNA"/>
</dbReference>
<dbReference type="AlphaFoldDB" id="A0AAN6JCR2"/>
<name>A0AAN6JCR2_9PEZI</name>
<accession>A0AAN6JCR2</accession>
<organism evidence="1 2">
    <name type="scientific">Friedmanniomyces endolithicus</name>
    <dbReference type="NCBI Taxonomy" id="329885"/>
    <lineage>
        <taxon>Eukaryota</taxon>
        <taxon>Fungi</taxon>
        <taxon>Dikarya</taxon>
        <taxon>Ascomycota</taxon>
        <taxon>Pezizomycotina</taxon>
        <taxon>Dothideomycetes</taxon>
        <taxon>Dothideomycetidae</taxon>
        <taxon>Mycosphaerellales</taxon>
        <taxon>Teratosphaeriaceae</taxon>
        <taxon>Friedmanniomyces</taxon>
    </lineage>
</organism>
<dbReference type="SUPFAM" id="SSF52777">
    <property type="entry name" value="CoA-dependent acyltransferases"/>
    <property type="match status" value="1"/>
</dbReference>
<comment type="caution">
    <text evidence="1">The sequence shown here is derived from an EMBL/GenBank/DDBJ whole genome shotgun (WGS) entry which is preliminary data.</text>
</comment>
<dbReference type="Pfam" id="PF07247">
    <property type="entry name" value="AATase"/>
    <property type="match status" value="1"/>
</dbReference>
<reference evidence="1" key="1">
    <citation type="submission" date="2021-12" db="EMBL/GenBank/DDBJ databases">
        <title>Black yeast isolated from Biological Soil Crust.</title>
        <authorList>
            <person name="Kurbessoian T."/>
        </authorList>
    </citation>
    <scope>NUCLEOTIDE SEQUENCE</scope>
    <source>
        <strain evidence="1">CCFEE 5208</strain>
    </source>
</reference>
<protein>
    <submittedName>
        <fullName evidence="1">Alcohol acetyltransferase</fullName>
    </submittedName>
</protein>